<dbReference type="Proteomes" id="UP000605805">
    <property type="component" value="Unassembled WGS sequence"/>
</dbReference>
<sequence>MASEDWKTYKKTEVEIRKGLPDEIHEYLTKTFNVYYVKLPQSLYKQFDIIRDKLIPLTVRFDHNKYNEFCHTFSVTYRSVIMDRSIPNEVKDLIKELVAKTNKFFESKGLPQCVRELKYHRVHLIVKFKNKPLSDAAVVAESEGKTVAKAETDSSGEAVFEIPSGRYVIYVYKHLDEDTYIYEEKSVEVNEDLTLEFNIETTKSSREISRERGGKPLIKEVS</sequence>
<dbReference type="SUPFAM" id="SSF49478">
    <property type="entry name" value="Cna protein B-type domain"/>
    <property type="match status" value="1"/>
</dbReference>
<gene>
    <name evidence="1" type="ORF">EYH02_05970</name>
</gene>
<dbReference type="AlphaFoldDB" id="A0A833DUW4"/>
<reference evidence="1" key="1">
    <citation type="journal article" date="2020" name="ISME J.">
        <title>Gammaproteobacteria mediating utilization of methyl-, sulfur- and petroleum organic compounds in deep ocean hydrothermal plumes.</title>
        <authorList>
            <person name="Zhou Z."/>
            <person name="Liu Y."/>
            <person name="Pan J."/>
            <person name="Cron B.R."/>
            <person name="Toner B.M."/>
            <person name="Anantharaman K."/>
            <person name="Breier J.A."/>
            <person name="Dick G.J."/>
            <person name="Li M."/>
        </authorList>
    </citation>
    <scope>NUCLEOTIDE SEQUENCE</scope>
    <source>
        <strain evidence="1">SZUA-1435</strain>
    </source>
</reference>
<dbReference type="Gene3D" id="2.60.40.10">
    <property type="entry name" value="Immunoglobulins"/>
    <property type="match status" value="1"/>
</dbReference>
<evidence type="ECO:0000313" key="2">
    <source>
        <dbReference type="Proteomes" id="UP000605805"/>
    </source>
</evidence>
<proteinExistence type="predicted"/>
<organism evidence="1 2">
    <name type="scientific">Ignisphaera aggregans</name>
    <dbReference type="NCBI Taxonomy" id="334771"/>
    <lineage>
        <taxon>Archaea</taxon>
        <taxon>Thermoproteota</taxon>
        <taxon>Thermoprotei</taxon>
        <taxon>Desulfurococcales</taxon>
        <taxon>Desulfurococcaceae</taxon>
        <taxon>Ignisphaera</taxon>
    </lineage>
</organism>
<dbReference type="InterPro" id="IPR013783">
    <property type="entry name" value="Ig-like_fold"/>
</dbReference>
<evidence type="ECO:0000313" key="1">
    <source>
        <dbReference type="EMBL" id="HIP57589.1"/>
    </source>
</evidence>
<name>A0A833DUW4_9CREN</name>
<accession>A0A833DUW4</accession>
<dbReference type="EMBL" id="DQTV01000122">
    <property type="protein sequence ID" value="HIP57589.1"/>
    <property type="molecule type" value="Genomic_DNA"/>
</dbReference>
<protein>
    <submittedName>
        <fullName evidence="1">Uncharacterized protein</fullName>
    </submittedName>
</protein>
<comment type="caution">
    <text evidence="1">The sequence shown here is derived from an EMBL/GenBank/DDBJ whole genome shotgun (WGS) entry which is preliminary data.</text>
</comment>